<sequence>MYATRGPQKRLSWVEENSILLSEKQLQKLRLSFQLTTPLGHDFKPRQPFVDVETSIILCGWYRCHNETIGGYDEK</sequence>
<accession>A0AAF0Q3V1</accession>
<dbReference type="Proteomes" id="UP001234989">
    <property type="component" value="Chromosome 2"/>
</dbReference>
<organism evidence="1 2">
    <name type="scientific">Solanum verrucosum</name>
    <dbReference type="NCBI Taxonomy" id="315347"/>
    <lineage>
        <taxon>Eukaryota</taxon>
        <taxon>Viridiplantae</taxon>
        <taxon>Streptophyta</taxon>
        <taxon>Embryophyta</taxon>
        <taxon>Tracheophyta</taxon>
        <taxon>Spermatophyta</taxon>
        <taxon>Magnoliopsida</taxon>
        <taxon>eudicotyledons</taxon>
        <taxon>Gunneridae</taxon>
        <taxon>Pentapetalae</taxon>
        <taxon>asterids</taxon>
        <taxon>lamiids</taxon>
        <taxon>Solanales</taxon>
        <taxon>Solanaceae</taxon>
        <taxon>Solanoideae</taxon>
        <taxon>Solaneae</taxon>
        <taxon>Solanum</taxon>
    </lineage>
</organism>
<dbReference type="EMBL" id="CP133613">
    <property type="protein sequence ID" value="WMV14325.1"/>
    <property type="molecule type" value="Genomic_DNA"/>
</dbReference>
<name>A0AAF0Q3V1_SOLVR</name>
<protein>
    <submittedName>
        <fullName evidence="1">Uncharacterized protein</fullName>
    </submittedName>
</protein>
<evidence type="ECO:0000313" key="1">
    <source>
        <dbReference type="EMBL" id="WMV14325.1"/>
    </source>
</evidence>
<keyword evidence="2" id="KW-1185">Reference proteome</keyword>
<evidence type="ECO:0000313" key="2">
    <source>
        <dbReference type="Proteomes" id="UP001234989"/>
    </source>
</evidence>
<proteinExistence type="predicted"/>
<gene>
    <name evidence="1" type="ORF">MTR67_007710</name>
</gene>
<dbReference type="AlphaFoldDB" id="A0AAF0Q3V1"/>
<reference evidence="1" key="1">
    <citation type="submission" date="2023-08" db="EMBL/GenBank/DDBJ databases">
        <title>A de novo genome assembly of Solanum verrucosum Schlechtendal, a Mexican diploid species geographically isolated from the other diploid A-genome species in potato relatives.</title>
        <authorList>
            <person name="Hosaka K."/>
        </authorList>
    </citation>
    <scope>NUCLEOTIDE SEQUENCE</scope>
    <source>
        <tissue evidence="1">Young leaves</tissue>
    </source>
</reference>